<evidence type="ECO:0000256" key="4">
    <source>
        <dbReference type="ARBA" id="ARBA00022723"/>
    </source>
</evidence>
<dbReference type="PANTHER" id="PTHR12001:SF85">
    <property type="entry name" value="SHORT CHAIN ISOPRENYL DIPHOSPHATE SYNTHASE"/>
    <property type="match status" value="1"/>
</dbReference>
<dbReference type="GO" id="GO:0046872">
    <property type="term" value="F:metal ion binding"/>
    <property type="evidence" value="ECO:0007669"/>
    <property type="project" value="UniProtKB-KW"/>
</dbReference>
<dbReference type="SUPFAM" id="SSF48576">
    <property type="entry name" value="Terpenoid synthases"/>
    <property type="match status" value="1"/>
</dbReference>
<name>A0A1F2P7A8_9EURY</name>
<dbReference type="EMBL" id="DRIE01000107">
    <property type="protein sequence ID" value="HEC57497.1"/>
    <property type="molecule type" value="Genomic_DNA"/>
</dbReference>
<dbReference type="Proteomes" id="UP000885936">
    <property type="component" value="Unassembled WGS sequence"/>
</dbReference>
<evidence type="ECO:0000256" key="2">
    <source>
        <dbReference type="ARBA" id="ARBA00006706"/>
    </source>
</evidence>
<comment type="caution">
    <text evidence="9">The sequence shown here is derived from an EMBL/GenBank/DDBJ whole genome shotgun (WGS) entry which is preliminary data.</text>
</comment>
<dbReference type="AlphaFoldDB" id="A0A1F2P7A8"/>
<organism evidence="9 10">
    <name type="scientific">Candidatus Syntropharchaeum butanivorans</name>
    <dbReference type="NCBI Taxonomy" id="1839936"/>
    <lineage>
        <taxon>Archaea</taxon>
        <taxon>Methanobacteriati</taxon>
        <taxon>Methanobacteriota</taxon>
        <taxon>Stenosarchaea group</taxon>
        <taxon>Methanomicrobia</taxon>
        <taxon>Methanosarcinales</taxon>
        <taxon>ANME-2 cluster</taxon>
        <taxon>Candidatus Syntropharchaeum</taxon>
    </lineage>
</organism>
<dbReference type="GO" id="GO:0008299">
    <property type="term" value="P:isoprenoid biosynthetic process"/>
    <property type="evidence" value="ECO:0007669"/>
    <property type="project" value="InterPro"/>
</dbReference>
<evidence type="ECO:0000256" key="5">
    <source>
        <dbReference type="ARBA" id="ARBA00022842"/>
    </source>
</evidence>
<dbReference type="EMBL" id="DQZR01000188">
    <property type="protein sequence ID" value="HDM36470.1"/>
    <property type="molecule type" value="Genomic_DNA"/>
</dbReference>
<dbReference type="GO" id="GO:0004659">
    <property type="term" value="F:prenyltransferase activity"/>
    <property type="evidence" value="ECO:0007669"/>
    <property type="project" value="InterPro"/>
</dbReference>
<dbReference type="Gene3D" id="1.10.600.10">
    <property type="entry name" value="Farnesyl Diphosphate Synthase"/>
    <property type="match status" value="1"/>
</dbReference>
<evidence type="ECO:0000313" key="9">
    <source>
        <dbReference type="EMBL" id="OFV66872.1"/>
    </source>
</evidence>
<reference evidence="7" key="2">
    <citation type="journal article" date="2020" name="mSystems">
        <title>Genome- and Community-Level Interaction Insights into Carbon Utilization and Element Cycling Functions of Hydrothermarchaeota in Hydrothermal Sediment.</title>
        <authorList>
            <person name="Zhou Z."/>
            <person name="Liu Y."/>
            <person name="Xu W."/>
            <person name="Pan J."/>
            <person name="Luo Z.H."/>
            <person name="Li M."/>
        </authorList>
    </citation>
    <scope>NUCLEOTIDE SEQUENCE [LARGE SCALE GENOMIC DNA]</scope>
    <source>
        <strain evidence="7">HyVt-185</strain>
        <strain evidence="8">HyVt-386</strain>
    </source>
</reference>
<protein>
    <submittedName>
        <fullName evidence="7">Polyprenyl synthetase family protein</fullName>
    </submittedName>
    <submittedName>
        <fullName evidence="9">Serralysin</fullName>
    </submittedName>
</protein>
<evidence type="ECO:0000313" key="7">
    <source>
        <dbReference type="EMBL" id="HDM36470.1"/>
    </source>
</evidence>
<sequence length="328" mass="37061">MTIIDELSWYKECFERSYPKYLTGRKPEAHYRIMLELIGRGGKRLRPILCMLSARLAGGDVKHAIPLAVALEFFHNFTLIHDDIEDDSTLRRGKPTMHRIYGVPLAINAGDGLYALSYEIILGCKALFGIERSWKILAAFNRMNVALVEGQAMDINFRSNHEMDEAEVLELLRKKTGALFATSAYCGAIAGGGDEELASDLALMWEKVGISFQVQDDILNLTGEEEKYGKRIGDDVSEGKPTLILIHALKNASESDRELIMEALNRPYDEKKVRDVIRIFEDTGAIEYARAVADSYLRDALLIAEKLPESKEQDQMIRLARYVLEREV</sequence>
<dbReference type="InterPro" id="IPR033749">
    <property type="entry name" value="Polyprenyl_synt_CS"/>
</dbReference>
<accession>A0A1F2P7A8</accession>
<reference evidence="9 10" key="1">
    <citation type="submission" date="2016-05" db="EMBL/GenBank/DDBJ databases">
        <title>Microbial consortia oxidize butane by reversing methanogenesis.</title>
        <authorList>
            <person name="Laso-Perez R."/>
            <person name="Richter M."/>
            <person name="Wegener G."/>
            <person name="Musat F."/>
        </authorList>
    </citation>
    <scope>NUCLEOTIDE SEQUENCE [LARGE SCALE GENOMIC DNA]</scope>
    <source>
        <strain evidence="9">BOX1</strain>
    </source>
</reference>
<dbReference type="SFLD" id="SFLDG01017">
    <property type="entry name" value="Polyprenyl_Transferase_Like"/>
    <property type="match status" value="1"/>
</dbReference>
<keyword evidence="10" id="KW-1185">Reference proteome</keyword>
<dbReference type="CDD" id="cd00685">
    <property type="entry name" value="Trans_IPPS_HT"/>
    <property type="match status" value="1"/>
</dbReference>
<dbReference type="SFLD" id="SFLDS00005">
    <property type="entry name" value="Isoprenoid_Synthase_Type_I"/>
    <property type="match status" value="1"/>
</dbReference>
<dbReference type="PANTHER" id="PTHR12001">
    <property type="entry name" value="GERANYLGERANYL PYROPHOSPHATE SYNTHASE"/>
    <property type="match status" value="1"/>
</dbReference>
<dbReference type="STRING" id="1839936.SBU_000165"/>
<keyword evidence="5" id="KW-0460">Magnesium</keyword>
<dbReference type="PROSITE" id="PS00723">
    <property type="entry name" value="POLYPRENYL_SYNTHASE_1"/>
    <property type="match status" value="1"/>
</dbReference>
<evidence type="ECO:0000256" key="3">
    <source>
        <dbReference type="ARBA" id="ARBA00022679"/>
    </source>
</evidence>
<gene>
    <name evidence="7" type="ORF">ENG09_04370</name>
    <name evidence="8" type="ORF">ENI32_06415</name>
    <name evidence="9" type="ORF">SBU_000165</name>
</gene>
<dbReference type="Pfam" id="PF00348">
    <property type="entry name" value="polyprenyl_synt"/>
    <property type="match status" value="1"/>
</dbReference>
<dbReference type="Proteomes" id="UP000185779">
    <property type="component" value="Unassembled WGS sequence"/>
</dbReference>
<comment type="cofactor">
    <cofactor evidence="1">
        <name>Mg(2+)</name>
        <dbReference type="ChEBI" id="CHEBI:18420"/>
    </cofactor>
</comment>
<evidence type="ECO:0000313" key="8">
    <source>
        <dbReference type="EMBL" id="HEC57497.1"/>
    </source>
</evidence>
<dbReference type="PATRIC" id="fig|1839936.3.peg.165"/>
<proteinExistence type="inferred from homology"/>
<evidence type="ECO:0000256" key="6">
    <source>
        <dbReference type="RuleBase" id="RU004466"/>
    </source>
</evidence>
<keyword evidence="3 6" id="KW-0808">Transferase</keyword>
<comment type="similarity">
    <text evidence="2 6">Belongs to the FPP/GGPP synthase family.</text>
</comment>
<dbReference type="Proteomes" id="UP000885863">
    <property type="component" value="Unassembled WGS sequence"/>
</dbReference>
<keyword evidence="4" id="KW-0479">Metal-binding</keyword>
<dbReference type="PROSITE" id="PS00444">
    <property type="entry name" value="POLYPRENYL_SYNTHASE_2"/>
    <property type="match status" value="1"/>
</dbReference>
<evidence type="ECO:0000313" key="10">
    <source>
        <dbReference type="Proteomes" id="UP000185779"/>
    </source>
</evidence>
<evidence type="ECO:0000256" key="1">
    <source>
        <dbReference type="ARBA" id="ARBA00001946"/>
    </source>
</evidence>
<dbReference type="InterPro" id="IPR000092">
    <property type="entry name" value="Polyprenyl_synt"/>
</dbReference>
<dbReference type="EMBL" id="LYOR01000001">
    <property type="protein sequence ID" value="OFV66872.1"/>
    <property type="molecule type" value="Genomic_DNA"/>
</dbReference>
<dbReference type="InterPro" id="IPR008949">
    <property type="entry name" value="Isoprenoid_synthase_dom_sf"/>
</dbReference>